<keyword evidence="2" id="KW-0812">Transmembrane</keyword>
<accession>A0A8K0J1U0</accession>
<proteinExistence type="predicted"/>
<feature type="region of interest" description="Disordered" evidence="1">
    <location>
        <begin position="1"/>
        <end position="68"/>
    </location>
</feature>
<comment type="caution">
    <text evidence="3">The sequence shown here is derived from an EMBL/GenBank/DDBJ whole genome shotgun (WGS) entry which is preliminary data.</text>
</comment>
<dbReference type="OrthoDB" id="5215647at2759"/>
<sequence>MASTTSPSQPPMRALDPQPMPSPSHVPYLPPPPGPDQAFSPQPHAEFPPPNQPEPGSAMDVPTVPGRTLTPVTAPAAVDVGNLKASAQFHLRELLGARQKLRQGGDAGAAAYELESRLRTEARMLLGDLSTLRAEVRALAKTAQGSRWSRLFVGGAIAAFIPAVRKIFRRGSDEESRVSSNDTEYAFRRSKRLLSGLKHGLAGRGAFAMIALFVLAVLYVFQNEVTIRVARTLNKRLKSLTERVERGDDQVGEADLRVLDGWRWRVILW</sequence>
<dbReference type="AlphaFoldDB" id="A0A8K0J1U0"/>
<gene>
    <name evidence="3" type="ORF">E4U42_006841</name>
</gene>
<evidence type="ECO:0000313" key="4">
    <source>
        <dbReference type="Proteomes" id="UP000811619"/>
    </source>
</evidence>
<keyword evidence="2" id="KW-0472">Membrane</keyword>
<name>A0A8K0J1U0_9HYPO</name>
<keyword evidence="2" id="KW-1133">Transmembrane helix</keyword>
<dbReference type="EMBL" id="SRPY01000735">
    <property type="protein sequence ID" value="KAG5918470.1"/>
    <property type="molecule type" value="Genomic_DNA"/>
</dbReference>
<evidence type="ECO:0008006" key="5">
    <source>
        <dbReference type="Google" id="ProtNLM"/>
    </source>
</evidence>
<feature type="transmembrane region" description="Helical" evidence="2">
    <location>
        <begin position="201"/>
        <end position="221"/>
    </location>
</feature>
<dbReference type="Proteomes" id="UP000811619">
    <property type="component" value="Unassembled WGS sequence"/>
</dbReference>
<protein>
    <recommendedName>
        <fullName evidence="5">Transmembrane protein</fullName>
    </recommendedName>
</protein>
<evidence type="ECO:0000256" key="1">
    <source>
        <dbReference type="SAM" id="MobiDB-lite"/>
    </source>
</evidence>
<keyword evidence="4" id="KW-1185">Reference proteome</keyword>
<reference evidence="3" key="1">
    <citation type="journal article" date="2020" name="bioRxiv">
        <title>Whole genome comparisons of ergot fungi reveals the divergence and evolution of species within the genus Claviceps are the result of varying mechanisms driving genome evolution and host range expansion.</title>
        <authorList>
            <person name="Wyka S.A."/>
            <person name="Mondo S.J."/>
            <person name="Liu M."/>
            <person name="Dettman J."/>
            <person name="Nalam V."/>
            <person name="Broders K.D."/>
        </authorList>
    </citation>
    <scope>NUCLEOTIDE SEQUENCE</scope>
    <source>
        <strain evidence="3">CCC 489</strain>
    </source>
</reference>
<evidence type="ECO:0000256" key="2">
    <source>
        <dbReference type="SAM" id="Phobius"/>
    </source>
</evidence>
<feature type="compositionally biased region" description="Pro residues" evidence="1">
    <location>
        <begin position="18"/>
        <end position="35"/>
    </location>
</feature>
<evidence type="ECO:0000313" key="3">
    <source>
        <dbReference type="EMBL" id="KAG5918470.1"/>
    </source>
</evidence>
<organism evidence="3 4">
    <name type="scientific">Claviceps africana</name>
    <dbReference type="NCBI Taxonomy" id="83212"/>
    <lineage>
        <taxon>Eukaryota</taxon>
        <taxon>Fungi</taxon>
        <taxon>Dikarya</taxon>
        <taxon>Ascomycota</taxon>
        <taxon>Pezizomycotina</taxon>
        <taxon>Sordariomycetes</taxon>
        <taxon>Hypocreomycetidae</taxon>
        <taxon>Hypocreales</taxon>
        <taxon>Clavicipitaceae</taxon>
        <taxon>Claviceps</taxon>
    </lineage>
</organism>